<evidence type="ECO:0000313" key="18">
    <source>
        <dbReference type="Proteomes" id="UP000001036"/>
    </source>
</evidence>
<dbReference type="KEGG" id="cja:CJA_1786"/>
<evidence type="ECO:0000256" key="7">
    <source>
        <dbReference type="ARBA" id="ARBA00023236"/>
    </source>
</evidence>
<evidence type="ECO:0000256" key="8">
    <source>
        <dbReference type="ARBA" id="ARBA00059452"/>
    </source>
</evidence>
<dbReference type="STRING" id="498211.CJA_1786"/>
<dbReference type="PROSITE" id="PS50164">
    <property type="entry name" value="GIY_YIG"/>
    <property type="match status" value="1"/>
</dbReference>
<name>B3PFS3_CELJU</name>
<evidence type="ECO:0000256" key="11">
    <source>
        <dbReference type="ARBA" id="ARBA00067419"/>
    </source>
</evidence>
<evidence type="ECO:0000259" key="16">
    <source>
        <dbReference type="PROSITE" id="PS50165"/>
    </source>
</evidence>
<keyword evidence="6 13" id="KW-0234">DNA repair</keyword>
<evidence type="ECO:0000256" key="9">
    <source>
        <dbReference type="ARBA" id="ARBA00061531"/>
    </source>
</evidence>
<comment type="similarity">
    <text evidence="9 13">Belongs to the UvrC family.</text>
</comment>
<dbReference type="InterPro" id="IPR001943">
    <property type="entry name" value="UVR_dom"/>
</dbReference>
<evidence type="ECO:0000256" key="13">
    <source>
        <dbReference type="HAMAP-Rule" id="MF_00203"/>
    </source>
</evidence>
<dbReference type="Gene3D" id="1.10.150.20">
    <property type="entry name" value="5' to 3' exonuclease, C-terminal subdomain"/>
    <property type="match status" value="1"/>
</dbReference>
<comment type="subunit">
    <text evidence="10 13">Interacts with UvrB in an incision complex.</text>
</comment>
<dbReference type="SMART" id="SM00465">
    <property type="entry name" value="GIYc"/>
    <property type="match status" value="1"/>
</dbReference>
<dbReference type="GO" id="GO:0005737">
    <property type="term" value="C:cytoplasm"/>
    <property type="evidence" value="ECO:0007669"/>
    <property type="project" value="UniProtKB-SubCell"/>
</dbReference>
<dbReference type="eggNOG" id="COG0322">
    <property type="taxonomic scope" value="Bacteria"/>
</dbReference>
<evidence type="ECO:0000259" key="14">
    <source>
        <dbReference type="PROSITE" id="PS50151"/>
    </source>
</evidence>
<dbReference type="SUPFAM" id="SSF46600">
    <property type="entry name" value="C-terminal UvrC-binding domain of UvrB"/>
    <property type="match status" value="1"/>
</dbReference>
<evidence type="ECO:0000256" key="2">
    <source>
        <dbReference type="ARBA" id="ARBA00022490"/>
    </source>
</evidence>
<dbReference type="Pfam" id="PF12826">
    <property type="entry name" value="HHH_2"/>
    <property type="match status" value="1"/>
</dbReference>
<organism evidence="17 18">
    <name type="scientific">Cellvibrio japonicus (strain Ueda107)</name>
    <name type="common">Pseudomonas fluorescens subsp. cellulosa</name>
    <dbReference type="NCBI Taxonomy" id="498211"/>
    <lineage>
        <taxon>Bacteria</taxon>
        <taxon>Pseudomonadati</taxon>
        <taxon>Pseudomonadota</taxon>
        <taxon>Gammaproteobacteria</taxon>
        <taxon>Cellvibrionales</taxon>
        <taxon>Cellvibrionaceae</taxon>
        <taxon>Cellvibrio</taxon>
    </lineage>
</organism>
<keyword evidence="7 13" id="KW-0742">SOS response</keyword>
<sequence>MSQDIVSSFDHSRFLASVSQQPGVYQMFNAQGHILYVGKAKNLKARLSSYFRKSGLSPKTQALVSRIANVQVTITPSETEALILEQNLIKSNRPPYNILLRDDKSYPYIFISSGEDFPRIATHRGAKKKRGDYYGPYPNVGAVKDSLNFLQKTFRVRQCEDSVFNNRTRPCLQYQIKRCTAPCVDYISPDEYQLDLRHTRMFLSGQNDDLLVELANQMEQSAQSLHFEKAAAYRDQISALRTVQSQQVMEEGRGDIDVIAADMRAAAICVHILFVRQGRILGSRSFYPPTTLAETPAQVLAEFIPQFYLANQGRDIPREIIVSEPLEEAELLANALQQSVGRVVVISQQVRSHRAQWLQMATTAAQQNLIGHINSKKSSLDRFVALQEALSLEETPQRLECFDISHSSGELTVASCVVFDTNGPLKSDYRRFNIEGITPGDDYAAMEQALTRRYTRLQNGEGKMPDILLIDGGKGQLGKAIEVLGELGVQGVQLIGVAKGTTRKAGFETLFDGDTGEEIVLPGDSPALHLIQHIRDESHRFAITGHKQRRDKKRRTSSLEDIPGVGATRRRELLRHFGGLQEVQKASVVELAKVPGISHKLAEEIYSFFHND</sequence>
<dbReference type="NCBIfam" id="TIGR00194">
    <property type="entry name" value="uvrC"/>
    <property type="match status" value="1"/>
</dbReference>
<evidence type="ECO:0000259" key="15">
    <source>
        <dbReference type="PROSITE" id="PS50164"/>
    </source>
</evidence>
<keyword evidence="4 13" id="KW-0228">DNA excision</keyword>
<dbReference type="HAMAP" id="MF_00203">
    <property type="entry name" value="UvrC"/>
    <property type="match status" value="1"/>
</dbReference>
<evidence type="ECO:0000256" key="10">
    <source>
        <dbReference type="ARBA" id="ARBA00062841"/>
    </source>
</evidence>
<dbReference type="CDD" id="cd10434">
    <property type="entry name" value="GIY-YIG_UvrC_Cho"/>
    <property type="match status" value="1"/>
</dbReference>
<dbReference type="GO" id="GO:0006289">
    <property type="term" value="P:nucleotide-excision repair"/>
    <property type="evidence" value="ECO:0007669"/>
    <property type="project" value="UniProtKB-UniRule"/>
</dbReference>
<keyword evidence="18" id="KW-1185">Reference proteome</keyword>
<evidence type="ECO:0000256" key="3">
    <source>
        <dbReference type="ARBA" id="ARBA00022763"/>
    </source>
</evidence>
<dbReference type="SUPFAM" id="SSF82771">
    <property type="entry name" value="GIY-YIG endonuclease"/>
    <property type="match status" value="1"/>
</dbReference>
<proteinExistence type="inferred from homology"/>
<dbReference type="GO" id="GO:0009380">
    <property type="term" value="C:excinuclease repair complex"/>
    <property type="evidence" value="ECO:0007669"/>
    <property type="project" value="InterPro"/>
</dbReference>
<dbReference type="PANTHER" id="PTHR30562">
    <property type="entry name" value="UVRC/OXIDOREDUCTASE"/>
    <property type="match status" value="1"/>
</dbReference>
<dbReference type="InterPro" id="IPR004791">
    <property type="entry name" value="UvrC"/>
</dbReference>
<evidence type="ECO:0000256" key="1">
    <source>
        <dbReference type="ARBA" id="ARBA00004496"/>
    </source>
</evidence>
<dbReference type="InterPro" id="IPR047296">
    <property type="entry name" value="GIY-YIG_UvrC_Cho"/>
</dbReference>
<dbReference type="HOGENOM" id="CLU_014841_3_0_6"/>
<evidence type="ECO:0000256" key="12">
    <source>
        <dbReference type="ARBA" id="ARBA00077138"/>
    </source>
</evidence>
<dbReference type="FunFam" id="3.30.420.340:FF:000001">
    <property type="entry name" value="UvrABC system protein C"/>
    <property type="match status" value="1"/>
</dbReference>
<keyword evidence="3 13" id="KW-0227">DNA damage</keyword>
<evidence type="ECO:0000256" key="4">
    <source>
        <dbReference type="ARBA" id="ARBA00022769"/>
    </source>
</evidence>
<keyword evidence="2 13" id="KW-0963">Cytoplasm</keyword>
<dbReference type="InterPro" id="IPR010994">
    <property type="entry name" value="RuvA_2-like"/>
</dbReference>
<dbReference type="PANTHER" id="PTHR30562:SF1">
    <property type="entry name" value="UVRABC SYSTEM PROTEIN C"/>
    <property type="match status" value="1"/>
</dbReference>
<dbReference type="InterPro" id="IPR038476">
    <property type="entry name" value="UvrC_RNase_H_dom_sf"/>
</dbReference>
<comment type="subcellular location">
    <subcellularLocation>
        <location evidence="1 13">Cytoplasm</location>
    </subcellularLocation>
</comment>
<dbReference type="Pfam" id="PF01541">
    <property type="entry name" value="GIY-YIG"/>
    <property type="match status" value="1"/>
</dbReference>
<dbReference type="Pfam" id="PF02151">
    <property type="entry name" value="UVR"/>
    <property type="match status" value="1"/>
</dbReference>
<dbReference type="PROSITE" id="PS50151">
    <property type="entry name" value="UVR"/>
    <property type="match status" value="1"/>
</dbReference>
<dbReference type="SUPFAM" id="SSF47781">
    <property type="entry name" value="RuvA domain 2-like"/>
    <property type="match status" value="1"/>
</dbReference>
<accession>B3PFS3</accession>
<keyword evidence="5 13" id="KW-0267">Excision nuclease</keyword>
<dbReference type="Pfam" id="PF08459">
    <property type="entry name" value="UvrC_RNaseH_dom"/>
    <property type="match status" value="1"/>
</dbReference>
<dbReference type="InterPro" id="IPR003583">
    <property type="entry name" value="Hlx-hairpin-Hlx_DNA-bd_motif"/>
</dbReference>
<protein>
    <recommendedName>
        <fullName evidence="11 13">UvrABC system protein C</fullName>
        <shortName evidence="13">Protein UvrC</shortName>
    </recommendedName>
    <alternativeName>
        <fullName evidence="12 13">Excinuclease ABC subunit C</fullName>
    </alternativeName>
</protein>
<dbReference type="InterPro" id="IPR036876">
    <property type="entry name" value="UVR_dom_sf"/>
</dbReference>
<feature type="domain" description="GIY-YIG" evidence="15">
    <location>
        <begin position="20"/>
        <end position="98"/>
    </location>
</feature>
<dbReference type="InterPro" id="IPR041663">
    <property type="entry name" value="DisA/LigA_HHH"/>
</dbReference>
<feature type="domain" description="UvrC family homology region profile" evidence="16">
    <location>
        <begin position="258"/>
        <end position="484"/>
    </location>
</feature>
<dbReference type="RefSeq" id="WP_012487406.1">
    <property type="nucleotide sequence ID" value="NC_010995.1"/>
</dbReference>
<dbReference type="FunFam" id="3.40.1440.10:FF:000001">
    <property type="entry name" value="UvrABC system protein C"/>
    <property type="match status" value="1"/>
</dbReference>
<dbReference type="GO" id="GO:0009432">
    <property type="term" value="P:SOS response"/>
    <property type="evidence" value="ECO:0007669"/>
    <property type="project" value="UniProtKB-UniRule"/>
</dbReference>
<dbReference type="Gene3D" id="4.10.860.10">
    <property type="entry name" value="UVR domain"/>
    <property type="match status" value="1"/>
</dbReference>
<comment type="function">
    <text evidence="8 13">The UvrABC repair system catalyzes the recognition and processing of DNA lesions. UvrC both incises the 5' and 3' sides of the lesion. The N-terminal half is responsible for the 3' incision and the C-terminal half is responsible for the 5' incision.</text>
</comment>
<dbReference type="Pfam" id="PF22920">
    <property type="entry name" value="UvrC_RNaseH"/>
    <property type="match status" value="1"/>
</dbReference>
<dbReference type="Gene3D" id="3.30.420.340">
    <property type="entry name" value="UvrC, RNAse H endonuclease domain"/>
    <property type="match status" value="1"/>
</dbReference>
<gene>
    <name evidence="13 17" type="primary">uvrC</name>
    <name evidence="17" type="ordered locus">CJA_1786</name>
</gene>
<reference evidence="17 18" key="1">
    <citation type="journal article" date="2008" name="J. Bacteriol.">
        <title>Insights into plant cell wall degradation from the genome sequence of the soil bacterium Cellvibrio japonicus.</title>
        <authorList>
            <person name="Deboy R.T."/>
            <person name="Mongodin E.F."/>
            <person name="Fouts D.E."/>
            <person name="Tailford L.E."/>
            <person name="Khouri H."/>
            <person name="Emerson J.B."/>
            <person name="Mohamoud Y."/>
            <person name="Watkins K."/>
            <person name="Henrissat B."/>
            <person name="Gilbert H.J."/>
            <person name="Nelson K.E."/>
        </authorList>
    </citation>
    <scope>NUCLEOTIDE SEQUENCE [LARGE SCALE GENOMIC DNA]</scope>
    <source>
        <strain evidence="17 18">Ueda107</strain>
    </source>
</reference>
<dbReference type="GO" id="GO:0003677">
    <property type="term" value="F:DNA binding"/>
    <property type="evidence" value="ECO:0007669"/>
    <property type="project" value="UniProtKB-UniRule"/>
</dbReference>
<dbReference type="PROSITE" id="PS50165">
    <property type="entry name" value="UVRC"/>
    <property type="match status" value="1"/>
</dbReference>
<dbReference type="AlphaFoldDB" id="B3PFS3"/>
<dbReference type="NCBIfam" id="NF001824">
    <property type="entry name" value="PRK00558.1-5"/>
    <property type="match status" value="1"/>
</dbReference>
<dbReference type="InterPro" id="IPR001162">
    <property type="entry name" value="UvrC_RNase_H_dom"/>
</dbReference>
<evidence type="ECO:0000256" key="6">
    <source>
        <dbReference type="ARBA" id="ARBA00023204"/>
    </source>
</evidence>
<dbReference type="GO" id="GO:0009381">
    <property type="term" value="F:excinuclease ABC activity"/>
    <property type="evidence" value="ECO:0007669"/>
    <property type="project" value="UniProtKB-UniRule"/>
</dbReference>
<dbReference type="InterPro" id="IPR050066">
    <property type="entry name" value="UvrABC_protein_C"/>
</dbReference>
<evidence type="ECO:0000256" key="5">
    <source>
        <dbReference type="ARBA" id="ARBA00022881"/>
    </source>
</evidence>
<dbReference type="InterPro" id="IPR035901">
    <property type="entry name" value="GIY-YIG_endonuc_sf"/>
</dbReference>
<evidence type="ECO:0000313" key="17">
    <source>
        <dbReference type="EMBL" id="ACE85340.1"/>
    </source>
</evidence>
<dbReference type="SMART" id="SM00278">
    <property type="entry name" value="HhH1"/>
    <property type="match status" value="2"/>
</dbReference>
<dbReference type="OrthoDB" id="9804933at2"/>
<dbReference type="Gene3D" id="3.40.1440.10">
    <property type="entry name" value="GIY-YIG endonuclease"/>
    <property type="match status" value="1"/>
</dbReference>
<dbReference type="EMBL" id="CP000934">
    <property type="protein sequence ID" value="ACE85340.1"/>
    <property type="molecule type" value="Genomic_DNA"/>
</dbReference>
<dbReference type="Proteomes" id="UP000001036">
    <property type="component" value="Chromosome"/>
</dbReference>
<feature type="domain" description="UVR" evidence="14">
    <location>
        <begin position="208"/>
        <end position="243"/>
    </location>
</feature>
<dbReference type="FunFam" id="1.10.150.20:FF:000005">
    <property type="entry name" value="UvrABC system protein C"/>
    <property type="match status" value="1"/>
</dbReference>
<dbReference type="InterPro" id="IPR000305">
    <property type="entry name" value="GIY-YIG_endonuc"/>
</dbReference>